<evidence type="ECO:0000259" key="15">
    <source>
        <dbReference type="Pfam" id="PF07731"/>
    </source>
</evidence>
<dbReference type="PANTHER" id="PTHR11709">
    <property type="entry name" value="MULTI-COPPER OXIDASE"/>
    <property type="match status" value="1"/>
</dbReference>
<comment type="catalytic activity">
    <reaction evidence="1 13">
        <text>4 hydroquinone + O2 = 4 benzosemiquinone + 2 H2O</text>
        <dbReference type="Rhea" id="RHEA:11276"/>
        <dbReference type="ChEBI" id="CHEBI:15377"/>
        <dbReference type="ChEBI" id="CHEBI:15379"/>
        <dbReference type="ChEBI" id="CHEBI:17594"/>
        <dbReference type="ChEBI" id="CHEBI:17977"/>
        <dbReference type="EC" id="1.10.3.2"/>
    </reaction>
</comment>
<evidence type="ECO:0000256" key="10">
    <source>
        <dbReference type="ARBA" id="ARBA00023002"/>
    </source>
</evidence>
<evidence type="ECO:0000256" key="5">
    <source>
        <dbReference type="ARBA" id="ARBA00012297"/>
    </source>
</evidence>
<evidence type="ECO:0000259" key="14">
    <source>
        <dbReference type="Pfam" id="PF00394"/>
    </source>
</evidence>
<dbReference type="InterPro" id="IPR008972">
    <property type="entry name" value="Cupredoxin"/>
</dbReference>
<dbReference type="CDD" id="cd13875">
    <property type="entry name" value="CuRO_2_LCC_plant"/>
    <property type="match status" value="1"/>
</dbReference>
<evidence type="ECO:0000256" key="8">
    <source>
        <dbReference type="ARBA" id="ARBA00022723"/>
    </source>
</evidence>
<dbReference type="InterPro" id="IPR002355">
    <property type="entry name" value="Cu_oxidase_Cu_BS"/>
</dbReference>
<dbReference type="InterPro" id="IPR017761">
    <property type="entry name" value="Laccase"/>
</dbReference>
<dbReference type="OrthoDB" id="2121828at2759"/>
<dbReference type="CDD" id="cd13849">
    <property type="entry name" value="CuRO_1_LCC_plant"/>
    <property type="match status" value="1"/>
</dbReference>
<dbReference type="CDD" id="cd13897">
    <property type="entry name" value="CuRO_3_LCC_plant"/>
    <property type="match status" value="1"/>
</dbReference>
<dbReference type="InterPro" id="IPR045087">
    <property type="entry name" value="Cu-oxidase_fam"/>
</dbReference>
<comment type="similarity">
    <text evidence="4 13">Belongs to the multicopper oxidase family.</text>
</comment>
<dbReference type="Pfam" id="PF07731">
    <property type="entry name" value="Cu-oxidase_2"/>
    <property type="match status" value="1"/>
</dbReference>
<dbReference type="EC" id="1.10.3.2" evidence="5 13"/>
<dbReference type="NCBIfam" id="TIGR03389">
    <property type="entry name" value="laccase"/>
    <property type="match status" value="1"/>
</dbReference>
<keyword evidence="12 13" id="KW-0439">Lignin degradation</keyword>
<dbReference type="Pfam" id="PF07732">
    <property type="entry name" value="Cu-oxidase_3"/>
    <property type="match status" value="1"/>
</dbReference>
<dbReference type="InterPro" id="IPR011706">
    <property type="entry name" value="Cu-oxidase_C"/>
</dbReference>
<dbReference type="SUPFAM" id="SSF49503">
    <property type="entry name" value="Cupredoxins"/>
    <property type="match status" value="3"/>
</dbReference>
<keyword evidence="10 13" id="KW-0560">Oxidoreductase</keyword>
<evidence type="ECO:0000313" key="17">
    <source>
        <dbReference type="EMBL" id="KAH7430696.1"/>
    </source>
</evidence>
<evidence type="ECO:0000256" key="4">
    <source>
        <dbReference type="ARBA" id="ARBA00010609"/>
    </source>
</evidence>
<gene>
    <name evidence="17" type="ORF">KP509_08G009700</name>
</gene>
<evidence type="ECO:0000313" key="18">
    <source>
        <dbReference type="Proteomes" id="UP000825935"/>
    </source>
</evidence>
<protein>
    <recommendedName>
        <fullName evidence="5 13">Laccase</fullName>
        <ecNumber evidence="5 13">1.10.3.2</ecNumber>
    </recommendedName>
    <alternativeName>
        <fullName evidence="13">Benzenediol:oxygen oxidoreductase</fullName>
    </alternativeName>
    <alternativeName>
        <fullName evidence="13">Diphenol oxidase</fullName>
    </alternativeName>
    <alternativeName>
        <fullName evidence="13">Urishiol oxidase</fullName>
    </alternativeName>
</protein>
<comment type="subcellular location">
    <subcellularLocation>
        <location evidence="3 13">Secreted</location>
        <location evidence="3 13">Extracellular space</location>
        <location evidence="3 13">Apoplast</location>
    </subcellularLocation>
</comment>
<feature type="domain" description="Plastocyanin-like" evidence="16">
    <location>
        <begin position="61"/>
        <end position="176"/>
    </location>
</feature>
<keyword evidence="6 13" id="KW-0052">Apoplast</keyword>
<dbReference type="PROSITE" id="PS00079">
    <property type="entry name" value="MULTICOPPER_OXIDASE1"/>
    <property type="match status" value="1"/>
</dbReference>
<dbReference type="GO" id="GO:0048046">
    <property type="term" value="C:apoplast"/>
    <property type="evidence" value="ECO:0007669"/>
    <property type="project" value="UniProtKB-SubCell"/>
</dbReference>
<name>A0A8T2U9W2_CERRI</name>
<dbReference type="PANTHER" id="PTHR11709:SF262">
    <property type="entry name" value="LACCASE-14"/>
    <property type="match status" value="1"/>
</dbReference>
<keyword evidence="9 13" id="KW-0677">Repeat</keyword>
<evidence type="ECO:0000256" key="2">
    <source>
        <dbReference type="ARBA" id="ARBA00002075"/>
    </source>
</evidence>
<organism evidence="17 18">
    <name type="scientific">Ceratopteris richardii</name>
    <name type="common">Triangle waterfern</name>
    <dbReference type="NCBI Taxonomy" id="49495"/>
    <lineage>
        <taxon>Eukaryota</taxon>
        <taxon>Viridiplantae</taxon>
        <taxon>Streptophyta</taxon>
        <taxon>Embryophyta</taxon>
        <taxon>Tracheophyta</taxon>
        <taxon>Polypodiopsida</taxon>
        <taxon>Polypodiidae</taxon>
        <taxon>Polypodiales</taxon>
        <taxon>Pteridineae</taxon>
        <taxon>Pteridaceae</taxon>
        <taxon>Parkerioideae</taxon>
        <taxon>Ceratopteris</taxon>
    </lineage>
</organism>
<evidence type="ECO:0000256" key="7">
    <source>
        <dbReference type="ARBA" id="ARBA00022525"/>
    </source>
</evidence>
<dbReference type="InterPro" id="IPR001117">
    <property type="entry name" value="Cu-oxidase_2nd"/>
</dbReference>
<dbReference type="Gene3D" id="2.60.40.420">
    <property type="entry name" value="Cupredoxins - blue copper proteins"/>
    <property type="match status" value="3"/>
</dbReference>
<keyword evidence="18" id="KW-1185">Reference proteome</keyword>
<feature type="domain" description="Plastocyanin-like" evidence="14">
    <location>
        <begin position="188"/>
        <end position="338"/>
    </location>
</feature>
<evidence type="ECO:0000256" key="9">
    <source>
        <dbReference type="ARBA" id="ARBA00022737"/>
    </source>
</evidence>
<dbReference type="OMA" id="HGQIFAP"/>
<comment type="caution">
    <text evidence="17">The sequence shown here is derived from an EMBL/GenBank/DDBJ whole genome shotgun (WGS) entry which is preliminary data.</text>
</comment>
<evidence type="ECO:0000256" key="1">
    <source>
        <dbReference type="ARBA" id="ARBA00000349"/>
    </source>
</evidence>
<dbReference type="InterPro" id="IPR011707">
    <property type="entry name" value="Cu-oxidase-like_N"/>
</dbReference>
<dbReference type="InterPro" id="IPR034288">
    <property type="entry name" value="CuRO_1_LCC"/>
</dbReference>
<comment type="cofactor">
    <cofactor evidence="13">
        <name>Cu cation</name>
        <dbReference type="ChEBI" id="CHEBI:23378"/>
    </cofactor>
    <text evidence="13">Binds 4 Cu cations per monomer.</text>
</comment>
<dbReference type="EMBL" id="CM035413">
    <property type="protein sequence ID" value="KAH7430695.1"/>
    <property type="molecule type" value="Genomic_DNA"/>
</dbReference>
<dbReference type="Proteomes" id="UP000825935">
    <property type="component" value="Chromosome 8"/>
</dbReference>
<dbReference type="Pfam" id="PF00394">
    <property type="entry name" value="Cu-oxidase"/>
    <property type="match status" value="1"/>
</dbReference>
<sequence>MRKIIAQVHQTRGRILRAFTEGMDPCCKVTFMLLCVCGLLILEAPAKSEAKSVTRRFFFHVRYQAITRLCSTKVVPTVNGQFPGPTMYMREGDHVLVKVSNELPDKNITIHWHGIKQVRTGWADGPGYVTQCPMKPGTSYTYNFTVTGQRGTLWWHGHNNWMRYTVYGAIVILPKKDTPYPFPKPDGEIPVVLGEWWKGSMDVVLQQLARSGGAPNNSDAYTINGQPGDLYPCSRAEKVVIPVKSGKTYMLRIAGATMNGEMFLSVAGHKLTVVEVDASYTKPHEVDYVLVTPGQSMNVLLKADQPVGIYYLAVRPYIAPNVSLDNSTATAVIVYEGSHPNATPALPTTLPPISDSASANSFSKSLRSLASKDFPAMVPLQIDRHLMFTIGLAIRPCSNCTLGGRLSGVFNNISLELPKTALLQAHYFRKPNVYVTNFPDNPTLSFNYTGKPPSNLMAKGGTRLSYLPFNSSVQLILQSTAIVAPENHPIHLHGTNFFVVGMGLGNYNASSDPLSFNLIDPPERNTIGVPLGGWVALRFQANNRGVWFMHCHLEFHTSVGLATAFVIEDGPNPEDKLIPPPLDLPPC</sequence>
<keyword evidence="11 13" id="KW-0186">Copper</keyword>
<dbReference type="PROSITE" id="PS00080">
    <property type="entry name" value="MULTICOPPER_OXIDASE2"/>
    <property type="match status" value="1"/>
</dbReference>
<feature type="domain" description="Plastocyanin-like" evidence="15">
    <location>
        <begin position="441"/>
        <end position="569"/>
    </location>
</feature>
<dbReference type="GO" id="GO:0052716">
    <property type="term" value="F:hydroquinone:oxygen oxidoreductase activity"/>
    <property type="evidence" value="ECO:0007669"/>
    <property type="project" value="UniProtKB-EC"/>
</dbReference>
<dbReference type="InterPro" id="IPR034289">
    <property type="entry name" value="CuRO_3_LCC"/>
</dbReference>
<dbReference type="InterPro" id="IPR033138">
    <property type="entry name" value="Cu_oxidase_CS"/>
</dbReference>
<evidence type="ECO:0000256" key="11">
    <source>
        <dbReference type="ARBA" id="ARBA00023008"/>
    </source>
</evidence>
<keyword evidence="7 13" id="KW-0964">Secreted</keyword>
<evidence type="ECO:0000256" key="13">
    <source>
        <dbReference type="RuleBase" id="RU361119"/>
    </source>
</evidence>
<dbReference type="EMBL" id="CM035413">
    <property type="protein sequence ID" value="KAH7430696.1"/>
    <property type="molecule type" value="Genomic_DNA"/>
</dbReference>
<keyword evidence="8 13" id="KW-0479">Metal-binding</keyword>
<evidence type="ECO:0000256" key="12">
    <source>
        <dbReference type="ARBA" id="ARBA00023185"/>
    </source>
</evidence>
<evidence type="ECO:0000256" key="6">
    <source>
        <dbReference type="ARBA" id="ARBA00022523"/>
    </source>
</evidence>
<dbReference type="GO" id="GO:0005507">
    <property type="term" value="F:copper ion binding"/>
    <property type="evidence" value="ECO:0007669"/>
    <property type="project" value="InterPro"/>
</dbReference>
<proteinExistence type="inferred from homology"/>
<evidence type="ECO:0000256" key="3">
    <source>
        <dbReference type="ARBA" id="ARBA00004271"/>
    </source>
</evidence>
<dbReference type="GO" id="GO:0046274">
    <property type="term" value="P:lignin catabolic process"/>
    <property type="evidence" value="ECO:0007669"/>
    <property type="project" value="UniProtKB-KW"/>
</dbReference>
<comment type="function">
    <text evidence="2 13">Lignin degradation and detoxification of lignin-derived products.</text>
</comment>
<dbReference type="InterPro" id="IPR034285">
    <property type="entry name" value="CuRO_2_LCC"/>
</dbReference>
<dbReference type="FunFam" id="2.60.40.420:FF:000062">
    <property type="entry name" value="Laccase"/>
    <property type="match status" value="1"/>
</dbReference>
<accession>A0A8T2U9W2</accession>
<evidence type="ECO:0000259" key="16">
    <source>
        <dbReference type="Pfam" id="PF07732"/>
    </source>
</evidence>
<dbReference type="AlphaFoldDB" id="A0A8T2U9W2"/>
<reference evidence="17" key="1">
    <citation type="submission" date="2021-08" db="EMBL/GenBank/DDBJ databases">
        <title>WGS assembly of Ceratopteris richardii.</title>
        <authorList>
            <person name="Marchant D.B."/>
            <person name="Chen G."/>
            <person name="Jenkins J."/>
            <person name="Shu S."/>
            <person name="Leebens-Mack J."/>
            <person name="Grimwood J."/>
            <person name="Schmutz J."/>
            <person name="Soltis P."/>
            <person name="Soltis D."/>
            <person name="Chen Z.-H."/>
        </authorList>
    </citation>
    <scope>NUCLEOTIDE SEQUENCE</scope>
    <source>
        <strain evidence="17">Whitten #5841</strain>
        <tissue evidence="17">Leaf</tissue>
    </source>
</reference>